<accession>D2B159</accession>
<proteinExistence type="predicted"/>
<dbReference type="eggNOG" id="ENOG5030TY5">
    <property type="taxonomic scope" value="Bacteria"/>
</dbReference>
<evidence type="ECO:0000256" key="1">
    <source>
        <dbReference type="SAM" id="Phobius"/>
    </source>
</evidence>
<evidence type="ECO:0000313" key="3">
    <source>
        <dbReference type="Proteomes" id="UP000002029"/>
    </source>
</evidence>
<dbReference type="Proteomes" id="UP000002029">
    <property type="component" value="Chromosome"/>
</dbReference>
<gene>
    <name evidence="2" type="ordered locus">Sros_0439</name>
</gene>
<sequence>MTLRSTGQWFWASGAGGGRGLPARRRDRTLAAMVVFASVVGCAVALTAYRALTSDADAYFASHRQITAQVLSIDDRSPAISRRAGTRAEVAWVDGSGVRHTGTTRLRGDQTEEARVRIWIDGGGRPAPPPLGPAGFIVSPLLLGLFAAGATWSVMLLAESGRRVWIARHAMAGWDREWRAQTDLER</sequence>
<dbReference type="HOGENOM" id="CLU_1592698_0_0_11"/>
<dbReference type="PANTHER" id="PTHR42305">
    <property type="entry name" value="MEMBRANE PROTEIN RV1733C-RELATED"/>
    <property type="match status" value="1"/>
</dbReference>
<dbReference type="AlphaFoldDB" id="D2B159"/>
<dbReference type="KEGG" id="sro:Sros_0439"/>
<feature type="transmembrane region" description="Helical" evidence="1">
    <location>
        <begin position="134"/>
        <end position="158"/>
    </location>
</feature>
<organism evidence="2 3">
    <name type="scientific">Streptosporangium roseum (strain ATCC 12428 / DSM 43021 / JCM 3005 / KCTC 9067 / NCIMB 10171 / NRRL 2505 / NI 9100)</name>
    <dbReference type="NCBI Taxonomy" id="479432"/>
    <lineage>
        <taxon>Bacteria</taxon>
        <taxon>Bacillati</taxon>
        <taxon>Actinomycetota</taxon>
        <taxon>Actinomycetes</taxon>
        <taxon>Streptosporangiales</taxon>
        <taxon>Streptosporangiaceae</taxon>
        <taxon>Streptosporangium</taxon>
    </lineage>
</organism>
<evidence type="ECO:0000313" key="2">
    <source>
        <dbReference type="EMBL" id="ACZ83466.1"/>
    </source>
</evidence>
<dbReference type="STRING" id="479432.Sros_0439"/>
<dbReference type="PANTHER" id="PTHR42305:SF1">
    <property type="entry name" value="MEMBRANE PROTEIN RV1733C-RELATED"/>
    <property type="match status" value="1"/>
</dbReference>
<keyword evidence="3" id="KW-1185">Reference proteome</keyword>
<reference evidence="2 3" key="1">
    <citation type="journal article" date="2010" name="Stand. Genomic Sci.">
        <title>Complete genome sequence of Streptosporangium roseum type strain (NI 9100).</title>
        <authorList>
            <person name="Nolan M."/>
            <person name="Sikorski J."/>
            <person name="Jando M."/>
            <person name="Lucas S."/>
            <person name="Lapidus A."/>
            <person name="Glavina Del Rio T."/>
            <person name="Chen F."/>
            <person name="Tice H."/>
            <person name="Pitluck S."/>
            <person name="Cheng J.F."/>
            <person name="Chertkov O."/>
            <person name="Sims D."/>
            <person name="Meincke L."/>
            <person name="Brettin T."/>
            <person name="Han C."/>
            <person name="Detter J.C."/>
            <person name="Bruce D."/>
            <person name="Goodwin L."/>
            <person name="Land M."/>
            <person name="Hauser L."/>
            <person name="Chang Y.J."/>
            <person name="Jeffries C.D."/>
            <person name="Ivanova N."/>
            <person name="Mavromatis K."/>
            <person name="Mikhailova N."/>
            <person name="Chen A."/>
            <person name="Palaniappan K."/>
            <person name="Chain P."/>
            <person name="Rohde M."/>
            <person name="Goker M."/>
            <person name="Bristow J."/>
            <person name="Eisen J.A."/>
            <person name="Markowitz V."/>
            <person name="Hugenholtz P."/>
            <person name="Kyrpides N.C."/>
            <person name="Klenk H.P."/>
        </authorList>
    </citation>
    <scope>NUCLEOTIDE SEQUENCE [LARGE SCALE GENOMIC DNA]</scope>
    <source>
        <strain evidence="3">ATCC 12428 / DSM 43021 / JCM 3005 / NI 9100</strain>
    </source>
</reference>
<keyword evidence="1" id="KW-0472">Membrane</keyword>
<keyword evidence="1" id="KW-0812">Transmembrane</keyword>
<dbReference type="EMBL" id="CP001814">
    <property type="protein sequence ID" value="ACZ83466.1"/>
    <property type="molecule type" value="Genomic_DNA"/>
</dbReference>
<protein>
    <recommendedName>
        <fullName evidence="4">Transmembrane protein</fullName>
    </recommendedName>
</protein>
<dbReference type="InterPro" id="IPR039708">
    <property type="entry name" value="MT1774/Rv1733c-like"/>
</dbReference>
<feature type="transmembrane region" description="Helical" evidence="1">
    <location>
        <begin position="29"/>
        <end position="52"/>
    </location>
</feature>
<name>D2B159_STRRD</name>
<evidence type="ECO:0008006" key="4">
    <source>
        <dbReference type="Google" id="ProtNLM"/>
    </source>
</evidence>
<keyword evidence="1" id="KW-1133">Transmembrane helix</keyword>